<evidence type="ECO:0000256" key="8">
    <source>
        <dbReference type="RuleBase" id="RU003827"/>
    </source>
</evidence>
<evidence type="ECO:0000313" key="14">
    <source>
        <dbReference type="Proteomes" id="UP000663866"/>
    </source>
</evidence>
<sequence length="279" mass="32028">MPGSTSDINRYLNNYLQFENKRKKSRPFENHPKAKAKDRQTGSPFIIQDIDINSDLVFINYKIHKLAESLMAWNSFLLLSFIALVSFKYTVGYYVVVDAHSDECFFEKLTSGTKLLLTYEVIEGGFLDIDVKITGPDQKEIYRGDRESSGKTTFSAHMDGTYTICFSNRMSTMTPKMIMFTIEAGDTPKLEVGSGTAGENITLHHNKLEELVAELSASLTNVKHEQEFMEVRERIHRAINENTNSRVVMWSCFEAFILLAMAFGQVYYLKRFFEVRRVV</sequence>
<evidence type="ECO:0000313" key="13">
    <source>
        <dbReference type="EMBL" id="CAF4205344.1"/>
    </source>
</evidence>
<comment type="subcellular location">
    <subcellularLocation>
        <location evidence="7">Endomembrane system</location>
        <topology evidence="7">Single-pass membrane protein</topology>
    </subcellularLocation>
    <subcellularLocation>
        <location evidence="1 8">Membrane</location>
        <topology evidence="1 8">Single-pass type I membrane protein</topology>
    </subcellularLocation>
</comment>
<feature type="domain" description="GOLD" evidence="11">
    <location>
        <begin position="102"/>
        <end position="184"/>
    </location>
</feature>
<evidence type="ECO:0000256" key="1">
    <source>
        <dbReference type="ARBA" id="ARBA00004479"/>
    </source>
</evidence>
<gene>
    <name evidence="12" type="ORF">BYL167_LOCUS15317</name>
    <name evidence="13" type="ORF">OVN521_LOCUS26616</name>
</gene>
<reference evidence="13" key="1">
    <citation type="submission" date="2021-02" db="EMBL/GenBank/DDBJ databases">
        <authorList>
            <person name="Nowell W R."/>
        </authorList>
    </citation>
    <scope>NUCLEOTIDE SEQUENCE</scope>
</reference>
<dbReference type="Pfam" id="PF01105">
    <property type="entry name" value="EMP24_GP25L"/>
    <property type="match status" value="1"/>
</dbReference>
<dbReference type="Proteomes" id="UP000663866">
    <property type="component" value="Unassembled WGS sequence"/>
</dbReference>
<dbReference type="InterPro" id="IPR036598">
    <property type="entry name" value="GOLD_dom_sf"/>
</dbReference>
<proteinExistence type="inferred from homology"/>
<feature type="transmembrane region" description="Helical" evidence="10">
    <location>
        <begin position="72"/>
        <end position="96"/>
    </location>
</feature>
<evidence type="ECO:0000256" key="9">
    <source>
        <dbReference type="SAM" id="Coils"/>
    </source>
</evidence>
<dbReference type="PANTHER" id="PTHR22811">
    <property type="entry name" value="TRANSMEMBRANE EMP24 DOMAIN-CONTAINING PROTEIN"/>
    <property type="match status" value="1"/>
</dbReference>
<organism evidence="13 14">
    <name type="scientific">Rotaria magnacalcarata</name>
    <dbReference type="NCBI Taxonomy" id="392030"/>
    <lineage>
        <taxon>Eukaryota</taxon>
        <taxon>Metazoa</taxon>
        <taxon>Spiralia</taxon>
        <taxon>Gnathifera</taxon>
        <taxon>Rotifera</taxon>
        <taxon>Eurotatoria</taxon>
        <taxon>Bdelloidea</taxon>
        <taxon>Philodinida</taxon>
        <taxon>Philodinidae</taxon>
        <taxon>Rotaria</taxon>
    </lineage>
</organism>
<keyword evidence="6 10" id="KW-0472">Membrane</keyword>
<dbReference type="GO" id="GO:0016020">
    <property type="term" value="C:membrane"/>
    <property type="evidence" value="ECO:0007669"/>
    <property type="project" value="UniProtKB-SubCell"/>
</dbReference>
<feature type="coiled-coil region" evidence="9">
    <location>
        <begin position="205"/>
        <end position="241"/>
    </location>
</feature>
<evidence type="ECO:0000256" key="5">
    <source>
        <dbReference type="ARBA" id="ARBA00022989"/>
    </source>
</evidence>
<comment type="caution">
    <text evidence="13">The sequence shown here is derived from an EMBL/GenBank/DDBJ whole genome shotgun (WGS) entry which is preliminary data.</text>
</comment>
<protein>
    <recommendedName>
        <fullName evidence="11">GOLD domain-containing protein</fullName>
    </recommendedName>
</protein>
<evidence type="ECO:0000259" key="11">
    <source>
        <dbReference type="PROSITE" id="PS50866"/>
    </source>
</evidence>
<dbReference type="SMART" id="SM01190">
    <property type="entry name" value="EMP24_GP25L"/>
    <property type="match status" value="1"/>
</dbReference>
<keyword evidence="9" id="KW-0175">Coiled coil</keyword>
<evidence type="ECO:0000256" key="10">
    <source>
        <dbReference type="SAM" id="Phobius"/>
    </source>
</evidence>
<keyword evidence="5 10" id="KW-1133">Transmembrane helix</keyword>
<name>A0A820BES8_9BILA</name>
<dbReference type="GO" id="GO:0012505">
    <property type="term" value="C:endomembrane system"/>
    <property type="evidence" value="ECO:0007669"/>
    <property type="project" value="UniProtKB-SubCell"/>
</dbReference>
<evidence type="ECO:0000256" key="2">
    <source>
        <dbReference type="ARBA" id="ARBA00007104"/>
    </source>
</evidence>
<keyword evidence="4" id="KW-0732">Signal</keyword>
<dbReference type="EMBL" id="CAJOBG010007048">
    <property type="protein sequence ID" value="CAF4205344.1"/>
    <property type="molecule type" value="Genomic_DNA"/>
</dbReference>
<feature type="transmembrane region" description="Helical" evidence="10">
    <location>
        <begin position="247"/>
        <end position="269"/>
    </location>
</feature>
<dbReference type="InterPro" id="IPR015720">
    <property type="entry name" value="Emp24-like"/>
</dbReference>
<evidence type="ECO:0000256" key="6">
    <source>
        <dbReference type="ARBA" id="ARBA00023136"/>
    </source>
</evidence>
<dbReference type="InterPro" id="IPR009038">
    <property type="entry name" value="GOLD_dom"/>
</dbReference>
<keyword evidence="3 8" id="KW-0812">Transmembrane</keyword>
<evidence type="ECO:0000313" key="12">
    <source>
        <dbReference type="EMBL" id="CAF4030691.1"/>
    </source>
</evidence>
<dbReference type="SUPFAM" id="SSF101576">
    <property type="entry name" value="Supernatant protein factor (SPF), C-terminal domain"/>
    <property type="match status" value="1"/>
</dbReference>
<dbReference type="AlphaFoldDB" id="A0A820BES8"/>
<evidence type="ECO:0000256" key="4">
    <source>
        <dbReference type="ARBA" id="ARBA00022729"/>
    </source>
</evidence>
<comment type="similarity">
    <text evidence="2 8">Belongs to the EMP24/GP25L family.</text>
</comment>
<dbReference type="Proteomes" id="UP000681967">
    <property type="component" value="Unassembled WGS sequence"/>
</dbReference>
<evidence type="ECO:0000256" key="7">
    <source>
        <dbReference type="ARBA" id="ARBA00037847"/>
    </source>
</evidence>
<keyword evidence="14" id="KW-1185">Reference proteome</keyword>
<dbReference type="EMBL" id="CAJOBH010005627">
    <property type="protein sequence ID" value="CAF4030691.1"/>
    <property type="molecule type" value="Genomic_DNA"/>
</dbReference>
<evidence type="ECO:0000256" key="3">
    <source>
        <dbReference type="ARBA" id="ARBA00022692"/>
    </source>
</evidence>
<dbReference type="PROSITE" id="PS50866">
    <property type="entry name" value="GOLD"/>
    <property type="match status" value="1"/>
</dbReference>
<accession>A0A820BES8</accession>